<organism evidence="2 3">
    <name type="scientific">Agromyces protaetiae</name>
    <dbReference type="NCBI Taxonomy" id="2509455"/>
    <lineage>
        <taxon>Bacteria</taxon>
        <taxon>Bacillati</taxon>
        <taxon>Actinomycetota</taxon>
        <taxon>Actinomycetes</taxon>
        <taxon>Micrococcales</taxon>
        <taxon>Microbacteriaceae</taxon>
        <taxon>Agromyces</taxon>
    </lineage>
</organism>
<dbReference type="AlphaFoldDB" id="A0A4P6FI16"/>
<dbReference type="EMBL" id="CP035491">
    <property type="protein sequence ID" value="QAY74783.1"/>
    <property type="molecule type" value="Genomic_DNA"/>
</dbReference>
<name>A0A4P6FI16_9MICO</name>
<feature type="compositionally biased region" description="Low complexity" evidence="1">
    <location>
        <begin position="134"/>
        <end position="162"/>
    </location>
</feature>
<feature type="region of interest" description="Disordered" evidence="1">
    <location>
        <begin position="130"/>
        <end position="206"/>
    </location>
</feature>
<reference evidence="2 3" key="1">
    <citation type="submission" date="2019-01" db="EMBL/GenBank/DDBJ databases">
        <title>Genome sequencing of strain FW100M-8.</title>
        <authorList>
            <person name="Heo J."/>
            <person name="Kim S.-J."/>
            <person name="Kim J.-S."/>
            <person name="Hong S.-B."/>
            <person name="Kwon S.-W."/>
        </authorList>
    </citation>
    <scope>NUCLEOTIDE SEQUENCE [LARGE SCALE GENOMIC DNA]</scope>
    <source>
        <strain evidence="2 3">FW100M-8</strain>
    </source>
</reference>
<sequence length="206" mass="21656">MSFHAVERLVPAAGTRVVVETDAPFAELRRRFEEIVPATDPDLGERLAAGALDWAAFSRAASSLYGLRRFGTDEVGDTMRRAGGAAASVAYLLGDHELHARLFRHDPATVIAVPFRAELHAGRGGAVFSFEQPGPCSRRSGSTRSPRSASSSTGGSAMCSKRSSCRGRRCCGGDERGARARRRQSAAVASAASSVNAAAAPPALTR</sequence>
<dbReference type="RefSeq" id="WP_129192326.1">
    <property type="nucleotide sequence ID" value="NZ_CP035491.1"/>
</dbReference>
<protein>
    <submittedName>
        <fullName evidence="2">Uncharacterized protein</fullName>
    </submittedName>
</protein>
<gene>
    <name evidence="2" type="ORF">ET445_17025</name>
</gene>
<dbReference type="OrthoDB" id="3358967at2"/>
<proteinExistence type="predicted"/>
<evidence type="ECO:0000313" key="3">
    <source>
        <dbReference type="Proteomes" id="UP000291259"/>
    </source>
</evidence>
<dbReference type="Proteomes" id="UP000291259">
    <property type="component" value="Chromosome"/>
</dbReference>
<keyword evidence="3" id="KW-1185">Reference proteome</keyword>
<feature type="compositionally biased region" description="Low complexity" evidence="1">
    <location>
        <begin position="185"/>
        <end position="200"/>
    </location>
</feature>
<accession>A0A4P6FI16</accession>
<dbReference type="KEGG" id="agf:ET445_17025"/>
<evidence type="ECO:0000313" key="2">
    <source>
        <dbReference type="EMBL" id="QAY74783.1"/>
    </source>
</evidence>
<evidence type="ECO:0000256" key="1">
    <source>
        <dbReference type="SAM" id="MobiDB-lite"/>
    </source>
</evidence>